<dbReference type="OrthoDB" id="20127at2759"/>
<evidence type="ECO:0000313" key="2">
    <source>
        <dbReference type="Proteomes" id="UP000054359"/>
    </source>
</evidence>
<dbReference type="GO" id="GO:0042796">
    <property type="term" value="P:snRNA transcription by RNA polymerase III"/>
    <property type="evidence" value="ECO:0007669"/>
    <property type="project" value="TreeGrafter"/>
</dbReference>
<dbReference type="STRING" id="407821.A0A087USQ0"/>
<evidence type="ECO:0000313" key="1">
    <source>
        <dbReference type="EMBL" id="KFM80389.1"/>
    </source>
</evidence>
<accession>A0A087USQ0</accession>
<proteinExistence type="predicted"/>
<dbReference type="Proteomes" id="UP000054359">
    <property type="component" value="Unassembled WGS sequence"/>
</dbReference>
<reference evidence="1 2" key="1">
    <citation type="submission" date="2013-11" db="EMBL/GenBank/DDBJ databases">
        <title>Genome sequencing of Stegodyphus mimosarum.</title>
        <authorList>
            <person name="Bechsgaard J."/>
        </authorList>
    </citation>
    <scope>NUCLEOTIDE SEQUENCE [LARGE SCALE GENOMIC DNA]</scope>
</reference>
<sequence length="221" mass="25398">MPSSFKNRYIAAGFLHDAEKLLNDFTAENTVEFKVFASVWRKHHFSLIYMGRPNERELSEFTSEIFRISMQFLDTGVPFLQNVGGVYLLYGLFRNQILNPPVRIRVILSDFRNFLRIRHTAAVAAYRSLHYVIDYMIENSFNFVGAPRLLGPVIPRGPSKQKAVEKVSGLEERIESEMSKFVETKVLESVNELSKEIAEISERLPIKIDSASQVDYTEAIE</sequence>
<dbReference type="EMBL" id="KK121389">
    <property type="protein sequence ID" value="KFM80389.1"/>
    <property type="molecule type" value="Genomic_DNA"/>
</dbReference>
<dbReference type="PANTHER" id="PTHR15131:SF3">
    <property type="entry name" value="SNRNA-ACTIVATING PROTEIN COMPLEX SUBUNIT 1"/>
    <property type="match status" value="1"/>
</dbReference>
<dbReference type="InterPro" id="IPR019188">
    <property type="entry name" value="SNAPC1"/>
</dbReference>
<dbReference type="GO" id="GO:0042795">
    <property type="term" value="P:snRNA transcription by RNA polymerase II"/>
    <property type="evidence" value="ECO:0007669"/>
    <property type="project" value="TreeGrafter"/>
</dbReference>
<keyword evidence="2" id="KW-1185">Reference proteome</keyword>
<dbReference type="PANTHER" id="PTHR15131">
    <property type="entry name" value="SMALL NUCLEAR RNA ACTIVATING COMPLEX, POLYPEPTIDE 1"/>
    <property type="match status" value="1"/>
</dbReference>
<dbReference type="Pfam" id="PF09808">
    <property type="entry name" value="SNAPC1"/>
    <property type="match status" value="1"/>
</dbReference>
<dbReference type="GO" id="GO:0043565">
    <property type="term" value="F:sequence-specific DNA binding"/>
    <property type="evidence" value="ECO:0007669"/>
    <property type="project" value="TreeGrafter"/>
</dbReference>
<feature type="non-terminal residue" evidence="1">
    <location>
        <position position="221"/>
    </location>
</feature>
<dbReference type="AlphaFoldDB" id="A0A087USQ0"/>
<organism evidence="1 2">
    <name type="scientific">Stegodyphus mimosarum</name>
    <name type="common">African social velvet spider</name>
    <dbReference type="NCBI Taxonomy" id="407821"/>
    <lineage>
        <taxon>Eukaryota</taxon>
        <taxon>Metazoa</taxon>
        <taxon>Ecdysozoa</taxon>
        <taxon>Arthropoda</taxon>
        <taxon>Chelicerata</taxon>
        <taxon>Arachnida</taxon>
        <taxon>Araneae</taxon>
        <taxon>Araneomorphae</taxon>
        <taxon>Entelegynae</taxon>
        <taxon>Eresoidea</taxon>
        <taxon>Eresidae</taxon>
        <taxon>Stegodyphus</taxon>
    </lineage>
</organism>
<gene>
    <name evidence="1" type="ORF">X975_24379</name>
</gene>
<dbReference type="GO" id="GO:0019185">
    <property type="term" value="C:snRNA-activating protein complex"/>
    <property type="evidence" value="ECO:0007669"/>
    <property type="project" value="TreeGrafter"/>
</dbReference>
<name>A0A087USQ0_STEMI</name>
<protein>
    <submittedName>
        <fullName evidence="1">snRNA-activating protein complex subunit 1</fullName>
    </submittedName>
</protein>